<evidence type="ECO:0000256" key="4">
    <source>
        <dbReference type="PROSITE-ProRule" id="PRU00354"/>
    </source>
</evidence>
<dbReference type="EMBL" id="DVNH01000010">
    <property type="protein sequence ID" value="HIU51244.1"/>
    <property type="molecule type" value="Genomic_DNA"/>
</dbReference>
<reference evidence="7" key="1">
    <citation type="submission" date="2020-10" db="EMBL/GenBank/DDBJ databases">
        <authorList>
            <person name="Gilroy R."/>
        </authorList>
    </citation>
    <scope>NUCLEOTIDE SEQUENCE</scope>
    <source>
        <strain evidence="7">CHK195-15760</strain>
    </source>
</reference>
<feature type="transmembrane region" description="Helical" evidence="5">
    <location>
        <begin position="103"/>
        <end position="128"/>
    </location>
</feature>
<keyword evidence="3 4" id="KW-0620">Polyamine biosynthesis</keyword>
<keyword evidence="5" id="KW-1133">Transmembrane helix</keyword>
<reference evidence="7" key="2">
    <citation type="journal article" date="2021" name="PeerJ">
        <title>Extensive microbial diversity within the chicken gut microbiome revealed by metagenomics and culture.</title>
        <authorList>
            <person name="Gilroy R."/>
            <person name="Ravi A."/>
            <person name="Getino M."/>
            <person name="Pursley I."/>
            <person name="Horton D.L."/>
            <person name="Alikhan N.F."/>
            <person name="Baker D."/>
            <person name="Gharbi K."/>
            <person name="Hall N."/>
            <person name="Watson M."/>
            <person name="Adriaenssens E.M."/>
            <person name="Foster-Nyarko E."/>
            <person name="Jarju S."/>
            <person name="Secka A."/>
            <person name="Antonio M."/>
            <person name="Oren A."/>
            <person name="Chaudhuri R.R."/>
            <person name="La Ragione R."/>
            <person name="Hildebrand F."/>
            <person name="Pallen M.J."/>
        </authorList>
    </citation>
    <scope>NUCLEOTIDE SEQUENCE</scope>
    <source>
        <strain evidence="7">CHK195-15760</strain>
    </source>
</reference>
<evidence type="ECO:0000256" key="5">
    <source>
        <dbReference type="SAM" id="Phobius"/>
    </source>
</evidence>
<feature type="transmembrane region" description="Helical" evidence="5">
    <location>
        <begin position="37"/>
        <end position="57"/>
    </location>
</feature>
<feature type="transmembrane region" description="Helical" evidence="5">
    <location>
        <begin position="174"/>
        <end position="191"/>
    </location>
</feature>
<evidence type="ECO:0000256" key="1">
    <source>
        <dbReference type="ARBA" id="ARBA00007867"/>
    </source>
</evidence>
<proteinExistence type="inferred from homology"/>
<dbReference type="InterPro" id="IPR030374">
    <property type="entry name" value="PABS"/>
</dbReference>
<dbReference type="InterPro" id="IPR029063">
    <property type="entry name" value="SAM-dependent_MTases_sf"/>
</dbReference>
<evidence type="ECO:0000256" key="2">
    <source>
        <dbReference type="ARBA" id="ARBA00022679"/>
    </source>
</evidence>
<dbReference type="NCBIfam" id="NF037959">
    <property type="entry name" value="MFS_SpdSyn"/>
    <property type="match status" value="1"/>
</dbReference>
<accession>A0A9D1S8K3</accession>
<dbReference type="PANTHER" id="PTHR43317">
    <property type="entry name" value="THERMOSPERMINE SYNTHASE ACAULIS5"/>
    <property type="match status" value="1"/>
</dbReference>
<evidence type="ECO:0000313" key="7">
    <source>
        <dbReference type="EMBL" id="HIU51244.1"/>
    </source>
</evidence>
<keyword evidence="2 4" id="KW-0808">Transferase</keyword>
<evidence type="ECO:0000313" key="8">
    <source>
        <dbReference type="Proteomes" id="UP000824093"/>
    </source>
</evidence>
<feature type="transmembrane region" description="Helical" evidence="5">
    <location>
        <begin position="203"/>
        <end position="221"/>
    </location>
</feature>
<dbReference type="Gene3D" id="3.40.50.150">
    <property type="entry name" value="Vaccinia Virus protein VP39"/>
    <property type="match status" value="1"/>
</dbReference>
<feature type="transmembrane region" description="Helical" evidence="5">
    <location>
        <begin position="69"/>
        <end position="91"/>
    </location>
</feature>
<sequence length="487" mass="54238">MKKYRLEIAVFVCGAIGMILELVAARVLSPYVGNSNLIWTTIIGVILTSMSLGYWIGGKIADKNPNTDTLSKLITLGGIFTCLIPILEIVIVQNLAELAYQHLTLVAFISTIVLFGFPSFILATISPYTVKLKDGMKEEKIGKLSGKISSLSTIGSIIGTFLGGFVLIQMLGIRTINLVATLLLLGIALLVKDKVTLKDVLKMIIIAIIAIGVAVFGHQLFGIANPDVLADVESEYSRIWVKQVETNAGTYKTLQVGQGLESYINQETGEMGAEYLKYYDLAEYFNKENKGTLLIGGAAYTYPMHYLKKYEDKTIDVVEIDEKMTEIAKNEFGLNVEDNRLKIHHQDGRSFLNYADQQYDSILIDAFKGIDAPFELTTYEALQSAKNRLKENGVVITNIISAIEGEESDFLHYEYKTYEAVFDDVRLFQVRNQGEEERQNLILVGIKGNPSVDESKYEEYKDLLEKEIKGFNSDAKVVTDNYTPIGN</sequence>
<dbReference type="SUPFAM" id="SSF103473">
    <property type="entry name" value="MFS general substrate transporter"/>
    <property type="match status" value="1"/>
</dbReference>
<dbReference type="AlphaFoldDB" id="A0A9D1S8K3"/>
<dbReference type="GO" id="GO:0010487">
    <property type="term" value="F:thermospermine synthase activity"/>
    <property type="evidence" value="ECO:0007669"/>
    <property type="project" value="TreeGrafter"/>
</dbReference>
<dbReference type="SUPFAM" id="SSF53335">
    <property type="entry name" value="S-adenosyl-L-methionine-dependent methyltransferases"/>
    <property type="match status" value="1"/>
</dbReference>
<feature type="domain" description="PABS" evidence="6">
    <location>
        <begin position="307"/>
        <end position="446"/>
    </location>
</feature>
<dbReference type="PROSITE" id="PS51006">
    <property type="entry name" value="PABS_2"/>
    <property type="match status" value="1"/>
</dbReference>
<protein>
    <submittedName>
        <fullName evidence="7">Fused MFS/spermidine synthase</fullName>
    </submittedName>
</protein>
<dbReference type="GO" id="GO:0006596">
    <property type="term" value="P:polyamine biosynthetic process"/>
    <property type="evidence" value="ECO:0007669"/>
    <property type="project" value="UniProtKB-UniRule"/>
</dbReference>
<gene>
    <name evidence="7" type="ORF">IAB70_01250</name>
</gene>
<name>A0A9D1S8K3_9FIRM</name>
<dbReference type="CDD" id="cd02440">
    <property type="entry name" value="AdoMet_MTases"/>
    <property type="match status" value="1"/>
</dbReference>
<keyword evidence="5" id="KW-0812">Transmembrane</keyword>
<dbReference type="Gene3D" id="1.20.1250.20">
    <property type="entry name" value="MFS general substrate transporter like domains"/>
    <property type="match status" value="1"/>
</dbReference>
<dbReference type="Pfam" id="PF01564">
    <property type="entry name" value="Spermine_synth"/>
    <property type="match status" value="1"/>
</dbReference>
<evidence type="ECO:0000256" key="3">
    <source>
        <dbReference type="ARBA" id="ARBA00023115"/>
    </source>
</evidence>
<dbReference type="Proteomes" id="UP000824093">
    <property type="component" value="Unassembled WGS sequence"/>
</dbReference>
<organism evidence="7 8">
    <name type="scientific">Candidatus Merdicola faecigallinarum</name>
    <dbReference type="NCBI Taxonomy" id="2840862"/>
    <lineage>
        <taxon>Bacteria</taxon>
        <taxon>Bacillati</taxon>
        <taxon>Bacillota</taxon>
        <taxon>Clostridia</taxon>
        <taxon>Candidatus Merdicola</taxon>
    </lineage>
</organism>
<feature type="transmembrane region" description="Helical" evidence="5">
    <location>
        <begin position="7"/>
        <end position="25"/>
    </location>
</feature>
<dbReference type="PANTHER" id="PTHR43317:SF1">
    <property type="entry name" value="THERMOSPERMINE SYNTHASE ACAULIS5"/>
    <property type="match status" value="1"/>
</dbReference>
<feature type="transmembrane region" description="Helical" evidence="5">
    <location>
        <begin position="148"/>
        <end position="168"/>
    </location>
</feature>
<keyword evidence="5" id="KW-0472">Membrane</keyword>
<feature type="active site" description="Proton acceptor" evidence="4">
    <location>
        <position position="365"/>
    </location>
</feature>
<comment type="caution">
    <text evidence="7">The sequence shown here is derived from an EMBL/GenBank/DDBJ whole genome shotgun (WGS) entry which is preliminary data.</text>
</comment>
<comment type="similarity">
    <text evidence="1">Belongs to the spermidine/spermine synthase family.</text>
</comment>
<evidence type="ECO:0000259" key="6">
    <source>
        <dbReference type="PROSITE" id="PS51006"/>
    </source>
</evidence>
<dbReference type="InterPro" id="IPR036259">
    <property type="entry name" value="MFS_trans_sf"/>
</dbReference>